<dbReference type="Proteomes" id="UP000220527">
    <property type="component" value="Unassembled WGS sequence"/>
</dbReference>
<protein>
    <submittedName>
        <fullName evidence="1">Uncharacterized protein</fullName>
    </submittedName>
</protein>
<dbReference type="SUPFAM" id="SSF88946">
    <property type="entry name" value="Sigma2 domain of RNA polymerase sigma factors"/>
    <property type="match status" value="1"/>
</dbReference>
<dbReference type="GO" id="GO:0003700">
    <property type="term" value="F:DNA-binding transcription factor activity"/>
    <property type="evidence" value="ECO:0007669"/>
    <property type="project" value="InterPro"/>
</dbReference>
<organism evidence="1 2">
    <name type="scientific">Candidatus Viridilinea mediisalina</name>
    <dbReference type="NCBI Taxonomy" id="2024553"/>
    <lineage>
        <taxon>Bacteria</taxon>
        <taxon>Bacillati</taxon>
        <taxon>Chloroflexota</taxon>
        <taxon>Chloroflexia</taxon>
        <taxon>Chloroflexales</taxon>
        <taxon>Chloroflexineae</taxon>
        <taxon>Oscillochloridaceae</taxon>
        <taxon>Candidatus Viridilinea</taxon>
    </lineage>
</organism>
<dbReference type="InterPro" id="IPR013325">
    <property type="entry name" value="RNA_pol_sigma_r2"/>
</dbReference>
<dbReference type="RefSeq" id="WP_097643152.1">
    <property type="nucleotide sequence ID" value="NZ_NQWI01000017.1"/>
</dbReference>
<dbReference type="AlphaFoldDB" id="A0A2A6RM61"/>
<keyword evidence="2" id="KW-1185">Reference proteome</keyword>
<comment type="caution">
    <text evidence="1">The sequence shown here is derived from an EMBL/GenBank/DDBJ whole genome shotgun (WGS) entry which is preliminary data.</text>
</comment>
<dbReference type="Gene3D" id="1.10.1740.10">
    <property type="match status" value="1"/>
</dbReference>
<dbReference type="GO" id="GO:0006352">
    <property type="term" value="P:DNA-templated transcription initiation"/>
    <property type="evidence" value="ECO:0007669"/>
    <property type="project" value="InterPro"/>
</dbReference>
<evidence type="ECO:0000313" key="2">
    <source>
        <dbReference type="Proteomes" id="UP000220527"/>
    </source>
</evidence>
<dbReference type="OrthoDB" id="149053at2"/>
<gene>
    <name evidence="1" type="ORF">CJ255_05825</name>
</gene>
<sequence length="244" mass="28217">MTQPMIVSPSQVITSTPETRAEAERMELSALAQRASAESRRFYQHEPYDPQFAYELFRRALVERDDSAWGYLFDQYAPLVEHWVRRSGAFAISGESSEFFVSAAFTRFWRAIPAPRFASFPNLAALLNYLRRCATCVVIDTARAQSCADIIPDEYVNWNDQRLGHADEEATERVSREEFWKLVDGLLNTELERIVMRSSFILGMKPAEIFARYHNHFGSVEEVYTLKRALLSRLRKSPELRGLY</sequence>
<dbReference type="EMBL" id="NQWI01000017">
    <property type="protein sequence ID" value="PDW03981.1"/>
    <property type="molecule type" value="Genomic_DNA"/>
</dbReference>
<evidence type="ECO:0000313" key="1">
    <source>
        <dbReference type="EMBL" id="PDW03981.1"/>
    </source>
</evidence>
<accession>A0A2A6RM61</accession>
<name>A0A2A6RM61_9CHLR</name>
<proteinExistence type="predicted"/>
<reference evidence="2" key="1">
    <citation type="submission" date="2017-08" db="EMBL/GenBank/DDBJ databases">
        <authorList>
            <person name="Grouzdev D.S."/>
            <person name="Gaisin V.A."/>
            <person name="Rysina M.S."/>
            <person name="Gorlenko V.M."/>
        </authorList>
    </citation>
    <scope>NUCLEOTIDE SEQUENCE [LARGE SCALE GENOMIC DNA]</scope>
    <source>
        <strain evidence="2">Kir15-3F</strain>
    </source>
</reference>